<sequence length="860" mass="96908">MEKGVANSAHARSGTRRWRSASTSWRRRWELRRLRPLWTPSKSRRRRSALPPSTPASLRWGKICNTQSHAAVLFDICAQDFEQRIAEAELRMGDLELLRIYELQDERDERVSALESAASVLEEWRPFVEGTLDDVCLEVPRLKQKFNSCSQPCVPMSRPPDPPPPLPLSHYYRPSNHPPDPPPPPIPPHTFYCSPHPAYTYPTPSIPPPIHQQFVASPPYPNPITSLPPHHSQFSAPVPHSSQIQPITTTLLLHPNQIQPITTQAQLYPNYMHLPTFPTYPTQAPLPHDFNLGHLPKTNSPQFDGDNPQLWITRAQNYFEMYSVPHQVWIRVATHHFISAAARWLQSVECNLPHDWQTFCHMIHQCFSRDQHKLLIRQLYHIKQITSVQDYIERFTELVEQLSAYATPDPLYYTTCFIDGLRHDIRSIVMVQCPCDLDFACTLALLQEEALEPGHRRDFKKSDTSIFSKTANIKGALPLPPPLPRAHVATDEKKGAHAVPGSSTDDKLSALRSYRKARGLCIRRLTDSTCEQLTEEEGHLNLLLSVAASTGQPSRPCVRTGRLVGYAFGVEINGTQATNVIFNFMCCKKFLISAMRIARRLTDSTCERLTEEEGHLNLLLSVAASTGQPSSCTLQFLGTLGGLTVHILIDSGSNHSFLSSTVAAQLQGVTPTTRPVIVKVANGGSMQCSEEIPSAEWSVQGYTFHSNLKIVPLSSFDMIVGMDWLEAFSPMKIHWLQRWISLPYGCSTAVLHGICHLPLKTVSCCSYSWWPQTHHLIGQRQYILTYSLCSSSSNICLPSPQNYLLAENVTTKYLWFLEQVLYQSGSTRYSPVLKSGIETQVSDMLQTGFIHPSKPSPLLF</sequence>
<evidence type="ECO:0000259" key="2">
    <source>
        <dbReference type="Pfam" id="PF03732"/>
    </source>
</evidence>
<dbReference type="InterPro" id="IPR021109">
    <property type="entry name" value="Peptidase_aspartic_dom_sf"/>
</dbReference>
<protein>
    <recommendedName>
        <fullName evidence="2">Retrotransposon gag domain-containing protein</fullName>
    </recommendedName>
</protein>
<dbReference type="OrthoDB" id="696591at2759"/>
<evidence type="ECO:0000313" key="3">
    <source>
        <dbReference type="EMBL" id="CAD6264066.1"/>
    </source>
</evidence>
<proteinExistence type="predicted"/>
<dbReference type="Proteomes" id="UP000604825">
    <property type="component" value="Unassembled WGS sequence"/>
</dbReference>
<name>A0A811R2L3_9POAL</name>
<gene>
    <name evidence="3" type="ORF">NCGR_LOCUS47371</name>
</gene>
<dbReference type="AlphaFoldDB" id="A0A811R2L3"/>
<dbReference type="Pfam" id="PF03732">
    <property type="entry name" value="Retrotrans_gag"/>
    <property type="match status" value="1"/>
</dbReference>
<dbReference type="InterPro" id="IPR005162">
    <property type="entry name" value="Retrotrans_gag_dom"/>
</dbReference>
<dbReference type="SUPFAM" id="SSF50630">
    <property type="entry name" value="Acid proteases"/>
    <property type="match status" value="1"/>
</dbReference>
<evidence type="ECO:0000313" key="4">
    <source>
        <dbReference type="Proteomes" id="UP000604825"/>
    </source>
</evidence>
<dbReference type="Pfam" id="PF08284">
    <property type="entry name" value="RVP_2"/>
    <property type="match status" value="1"/>
</dbReference>
<keyword evidence="4" id="KW-1185">Reference proteome</keyword>
<comment type="caution">
    <text evidence="3">The sequence shown here is derived from an EMBL/GenBank/DDBJ whole genome shotgun (WGS) entry which is preliminary data.</text>
</comment>
<reference evidence="3" key="1">
    <citation type="submission" date="2020-10" db="EMBL/GenBank/DDBJ databases">
        <authorList>
            <person name="Han B."/>
            <person name="Lu T."/>
            <person name="Zhao Q."/>
            <person name="Huang X."/>
            <person name="Zhao Y."/>
        </authorList>
    </citation>
    <scope>NUCLEOTIDE SEQUENCE</scope>
</reference>
<dbReference type="GO" id="GO:0004190">
    <property type="term" value="F:aspartic-type endopeptidase activity"/>
    <property type="evidence" value="ECO:0007669"/>
    <property type="project" value="InterPro"/>
</dbReference>
<dbReference type="Gene3D" id="2.40.70.10">
    <property type="entry name" value="Acid Proteases"/>
    <property type="match status" value="1"/>
</dbReference>
<accession>A0A811R2L3</accession>
<feature type="compositionally biased region" description="Pro residues" evidence="1">
    <location>
        <begin position="157"/>
        <end position="167"/>
    </location>
</feature>
<feature type="region of interest" description="Disordered" evidence="1">
    <location>
        <begin position="151"/>
        <end position="186"/>
    </location>
</feature>
<organism evidence="3 4">
    <name type="scientific">Miscanthus lutarioriparius</name>
    <dbReference type="NCBI Taxonomy" id="422564"/>
    <lineage>
        <taxon>Eukaryota</taxon>
        <taxon>Viridiplantae</taxon>
        <taxon>Streptophyta</taxon>
        <taxon>Embryophyta</taxon>
        <taxon>Tracheophyta</taxon>
        <taxon>Spermatophyta</taxon>
        <taxon>Magnoliopsida</taxon>
        <taxon>Liliopsida</taxon>
        <taxon>Poales</taxon>
        <taxon>Poaceae</taxon>
        <taxon>PACMAD clade</taxon>
        <taxon>Panicoideae</taxon>
        <taxon>Andropogonodae</taxon>
        <taxon>Andropogoneae</taxon>
        <taxon>Saccharinae</taxon>
        <taxon>Miscanthus</taxon>
    </lineage>
</organism>
<feature type="compositionally biased region" description="Pro residues" evidence="1">
    <location>
        <begin position="176"/>
        <end position="186"/>
    </location>
</feature>
<dbReference type="GO" id="GO:0006508">
    <property type="term" value="P:proteolysis"/>
    <property type="evidence" value="ECO:0007669"/>
    <property type="project" value="InterPro"/>
</dbReference>
<dbReference type="PROSITE" id="PS00141">
    <property type="entry name" value="ASP_PROTEASE"/>
    <property type="match status" value="1"/>
</dbReference>
<evidence type="ECO:0000256" key="1">
    <source>
        <dbReference type="SAM" id="MobiDB-lite"/>
    </source>
</evidence>
<dbReference type="InterPro" id="IPR001969">
    <property type="entry name" value="Aspartic_peptidase_AS"/>
</dbReference>
<dbReference type="EMBL" id="CAJGYO010000012">
    <property type="protein sequence ID" value="CAD6264066.1"/>
    <property type="molecule type" value="Genomic_DNA"/>
</dbReference>
<feature type="domain" description="Retrotransposon gag" evidence="2">
    <location>
        <begin position="332"/>
        <end position="422"/>
    </location>
</feature>
<dbReference type="CDD" id="cd00303">
    <property type="entry name" value="retropepsin_like"/>
    <property type="match status" value="1"/>
</dbReference>